<dbReference type="AlphaFoldDB" id="A0A5V0NLX1"/>
<organism evidence="1">
    <name type="scientific">Salmonella enterica</name>
    <name type="common">Salmonella choleraesuis</name>
    <dbReference type="NCBI Taxonomy" id="28901"/>
    <lineage>
        <taxon>Bacteria</taxon>
        <taxon>Pseudomonadati</taxon>
        <taxon>Pseudomonadota</taxon>
        <taxon>Gammaproteobacteria</taxon>
        <taxon>Enterobacterales</taxon>
        <taxon>Enterobacteriaceae</taxon>
        <taxon>Salmonella</taxon>
    </lineage>
</organism>
<evidence type="ECO:0000313" key="1">
    <source>
        <dbReference type="EMBL" id="EBS7732349.1"/>
    </source>
</evidence>
<comment type="caution">
    <text evidence="1">The sequence shown here is derived from an EMBL/GenBank/DDBJ whole genome shotgun (WGS) entry which is preliminary data.</text>
</comment>
<reference evidence="1" key="1">
    <citation type="submission" date="2018-07" db="EMBL/GenBank/DDBJ databases">
        <authorList>
            <consortium name="PulseNet: The National Subtyping Network for Foodborne Disease Surveillance"/>
            <person name="Tarr C.L."/>
            <person name="Trees E."/>
            <person name="Katz L.S."/>
            <person name="Carleton-Romer H.A."/>
            <person name="Stroika S."/>
            <person name="Kucerova Z."/>
            <person name="Roache K.F."/>
            <person name="Sabol A.L."/>
            <person name="Besser J."/>
            <person name="Gerner-Smidt P."/>
        </authorList>
    </citation>
    <scope>NUCLEOTIDE SEQUENCE</scope>
    <source>
        <strain evidence="1">PNUSAS015303</strain>
    </source>
</reference>
<accession>A0A5V0NLX1</accession>
<protein>
    <submittedName>
        <fullName evidence="1">Uncharacterized protein</fullName>
    </submittedName>
</protein>
<gene>
    <name evidence="1" type="ORF">CD589_02255</name>
</gene>
<sequence length="74" mass="8350">MNALYIPDIYGRDYLVNFDTVKYIQLSDNEERGDLIILFTDKTQQVITVTTHRAGAMEFMSQLGLSAGAADAYR</sequence>
<dbReference type="EMBL" id="AAGWON010000001">
    <property type="protein sequence ID" value="EBS7732349.1"/>
    <property type="molecule type" value="Genomic_DNA"/>
</dbReference>
<name>A0A5V0NLX1_SALER</name>
<proteinExistence type="predicted"/>